<dbReference type="EMBL" id="JACXAH010000010">
    <property type="protein sequence ID" value="MBD1372487.1"/>
    <property type="molecule type" value="Genomic_DNA"/>
</dbReference>
<dbReference type="Proteomes" id="UP000661691">
    <property type="component" value="Unassembled WGS sequence"/>
</dbReference>
<comment type="similarity">
    <text evidence="1 11">Belongs to the thymidylate kinase family.</text>
</comment>
<keyword evidence="8 11" id="KW-0067">ATP-binding</keyword>
<protein>
    <recommendedName>
        <fullName evidence="3 11">Thymidylate kinase</fullName>
        <ecNumber evidence="2 11">2.7.4.9</ecNumber>
    </recommendedName>
    <alternativeName>
        <fullName evidence="11">dTMP kinase</fullName>
    </alternativeName>
</protein>
<dbReference type="PROSITE" id="PS01331">
    <property type="entry name" value="THYMIDYLATE_KINASE"/>
    <property type="match status" value="1"/>
</dbReference>
<dbReference type="InterPro" id="IPR018095">
    <property type="entry name" value="Thymidylate_kin_CS"/>
</dbReference>
<evidence type="ECO:0000256" key="2">
    <source>
        <dbReference type="ARBA" id="ARBA00012980"/>
    </source>
</evidence>
<dbReference type="HAMAP" id="MF_00165">
    <property type="entry name" value="Thymidylate_kinase"/>
    <property type="match status" value="1"/>
</dbReference>
<reference evidence="13" key="1">
    <citation type="submission" date="2020-09" db="EMBL/GenBank/DDBJ databases">
        <title>A novel bacterium of genus Hazenella, isolated from South China Sea.</title>
        <authorList>
            <person name="Huang H."/>
            <person name="Mo K."/>
            <person name="Hu Y."/>
        </authorList>
    </citation>
    <scope>NUCLEOTIDE SEQUENCE</scope>
    <source>
        <strain evidence="13">IB182357</strain>
    </source>
</reference>
<keyword evidence="4 11" id="KW-0808">Transferase</keyword>
<evidence type="ECO:0000256" key="1">
    <source>
        <dbReference type="ARBA" id="ARBA00009776"/>
    </source>
</evidence>
<dbReference type="EC" id="2.7.4.9" evidence="2 11"/>
<comment type="caution">
    <text evidence="13">The sequence shown here is derived from an EMBL/GenBank/DDBJ whole genome shotgun (WGS) entry which is preliminary data.</text>
</comment>
<evidence type="ECO:0000256" key="5">
    <source>
        <dbReference type="ARBA" id="ARBA00022727"/>
    </source>
</evidence>
<keyword evidence="6 11" id="KW-0547">Nucleotide-binding</keyword>
<evidence type="ECO:0000256" key="10">
    <source>
        <dbReference type="ARBA" id="ARBA00057735"/>
    </source>
</evidence>
<dbReference type="Pfam" id="PF02223">
    <property type="entry name" value="Thymidylate_kin"/>
    <property type="match status" value="1"/>
</dbReference>
<name>A0A926N9T6_9BACL</name>
<keyword evidence="7 11" id="KW-0418">Kinase</keyword>
<dbReference type="InterPro" id="IPR039430">
    <property type="entry name" value="Thymidylate_kin-like_dom"/>
</dbReference>
<evidence type="ECO:0000313" key="13">
    <source>
        <dbReference type="EMBL" id="MBD1372487.1"/>
    </source>
</evidence>
<dbReference type="GO" id="GO:0006227">
    <property type="term" value="P:dUDP biosynthetic process"/>
    <property type="evidence" value="ECO:0007669"/>
    <property type="project" value="TreeGrafter"/>
</dbReference>
<organism evidence="13 14">
    <name type="scientific">Polycladospora coralii</name>
    <dbReference type="NCBI Taxonomy" id="2771432"/>
    <lineage>
        <taxon>Bacteria</taxon>
        <taxon>Bacillati</taxon>
        <taxon>Bacillota</taxon>
        <taxon>Bacilli</taxon>
        <taxon>Bacillales</taxon>
        <taxon>Thermoactinomycetaceae</taxon>
        <taxon>Polycladospora</taxon>
    </lineage>
</organism>
<dbReference type="PANTHER" id="PTHR10344">
    <property type="entry name" value="THYMIDYLATE KINASE"/>
    <property type="match status" value="1"/>
</dbReference>
<dbReference type="GO" id="GO:0005524">
    <property type="term" value="F:ATP binding"/>
    <property type="evidence" value="ECO:0007669"/>
    <property type="project" value="UniProtKB-UniRule"/>
</dbReference>
<comment type="function">
    <text evidence="10 11">Phosphorylation of dTMP to form dTDP in both de novo and salvage pathways of dTTP synthesis.</text>
</comment>
<evidence type="ECO:0000256" key="3">
    <source>
        <dbReference type="ARBA" id="ARBA00017144"/>
    </source>
</evidence>
<evidence type="ECO:0000256" key="9">
    <source>
        <dbReference type="ARBA" id="ARBA00048743"/>
    </source>
</evidence>
<gene>
    <name evidence="11" type="primary">tmk</name>
    <name evidence="13" type="ORF">IC620_08965</name>
</gene>
<evidence type="ECO:0000256" key="7">
    <source>
        <dbReference type="ARBA" id="ARBA00022777"/>
    </source>
</evidence>
<dbReference type="GO" id="GO:0004798">
    <property type="term" value="F:dTMP kinase activity"/>
    <property type="evidence" value="ECO:0007669"/>
    <property type="project" value="UniProtKB-UniRule"/>
</dbReference>
<dbReference type="Gene3D" id="3.40.50.300">
    <property type="entry name" value="P-loop containing nucleotide triphosphate hydrolases"/>
    <property type="match status" value="1"/>
</dbReference>
<dbReference type="FunFam" id="3.40.50.300:FF:000225">
    <property type="entry name" value="Thymidylate kinase"/>
    <property type="match status" value="1"/>
</dbReference>
<accession>A0A926N9T6</accession>
<dbReference type="GO" id="GO:0005829">
    <property type="term" value="C:cytosol"/>
    <property type="evidence" value="ECO:0007669"/>
    <property type="project" value="TreeGrafter"/>
</dbReference>
<feature type="domain" description="Thymidylate kinase-like" evidence="12">
    <location>
        <begin position="8"/>
        <end position="198"/>
    </location>
</feature>
<dbReference type="CDD" id="cd01672">
    <property type="entry name" value="TMPK"/>
    <property type="match status" value="1"/>
</dbReference>
<dbReference type="AlphaFoldDB" id="A0A926N9T6"/>
<dbReference type="InterPro" id="IPR027417">
    <property type="entry name" value="P-loop_NTPase"/>
</dbReference>
<dbReference type="RefSeq" id="WP_191140909.1">
    <property type="nucleotide sequence ID" value="NZ_JACXAG020000010.1"/>
</dbReference>
<sequence>MSGLFITFEGPEGAGKTTQMKLLHDFLLQNQIPCTVVREPGGTIIGDKIRSILLNPLYTEMTSTTEILLYAASRAQLVEEKIVPALEQGHVVLCDRYIDSSIAYQCYGGRGEKNEVVQVNQLATHHLLPKRTYLLDLTIKQGQMRLEKRGMSKDRMELKDASFHERVRKGYLELSKANEERFLIIHGEKTIEEVYSEILCDFKQLFRV</sequence>
<dbReference type="InterPro" id="IPR018094">
    <property type="entry name" value="Thymidylate_kinase"/>
</dbReference>
<evidence type="ECO:0000256" key="4">
    <source>
        <dbReference type="ARBA" id="ARBA00022679"/>
    </source>
</evidence>
<feature type="binding site" evidence="11">
    <location>
        <begin position="10"/>
        <end position="17"/>
    </location>
    <ligand>
        <name>ATP</name>
        <dbReference type="ChEBI" id="CHEBI:30616"/>
    </ligand>
</feature>
<evidence type="ECO:0000259" key="12">
    <source>
        <dbReference type="Pfam" id="PF02223"/>
    </source>
</evidence>
<keyword evidence="14" id="KW-1185">Reference proteome</keyword>
<comment type="catalytic activity">
    <reaction evidence="9 11">
        <text>dTMP + ATP = dTDP + ADP</text>
        <dbReference type="Rhea" id="RHEA:13517"/>
        <dbReference type="ChEBI" id="CHEBI:30616"/>
        <dbReference type="ChEBI" id="CHEBI:58369"/>
        <dbReference type="ChEBI" id="CHEBI:63528"/>
        <dbReference type="ChEBI" id="CHEBI:456216"/>
        <dbReference type="EC" id="2.7.4.9"/>
    </reaction>
</comment>
<dbReference type="GO" id="GO:0006235">
    <property type="term" value="P:dTTP biosynthetic process"/>
    <property type="evidence" value="ECO:0007669"/>
    <property type="project" value="UniProtKB-UniRule"/>
</dbReference>
<evidence type="ECO:0000313" key="14">
    <source>
        <dbReference type="Proteomes" id="UP000661691"/>
    </source>
</evidence>
<dbReference type="SUPFAM" id="SSF52540">
    <property type="entry name" value="P-loop containing nucleoside triphosphate hydrolases"/>
    <property type="match status" value="1"/>
</dbReference>
<evidence type="ECO:0000256" key="11">
    <source>
        <dbReference type="HAMAP-Rule" id="MF_00165"/>
    </source>
</evidence>
<dbReference type="PANTHER" id="PTHR10344:SF4">
    <property type="entry name" value="UMP-CMP KINASE 2, MITOCHONDRIAL"/>
    <property type="match status" value="1"/>
</dbReference>
<proteinExistence type="inferred from homology"/>
<dbReference type="GO" id="GO:0006233">
    <property type="term" value="P:dTDP biosynthetic process"/>
    <property type="evidence" value="ECO:0007669"/>
    <property type="project" value="InterPro"/>
</dbReference>
<keyword evidence="5 11" id="KW-0545">Nucleotide biosynthesis</keyword>
<evidence type="ECO:0000256" key="6">
    <source>
        <dbReference type="ARBA" id="ARBA00022741"/>
    </source>
</evidence>
<dbReference type="NCBIfam" id="TIGR00041">
    <property type="entry name" value="DTMP_kinase"/>
    <property type="match status" value="1"/>
</dbReference>
<evidence type="ECO:0000256" key="8">
    <source>
        <dbReference type="ARBA" id="ARBA00022840"/>
    </source>
</evidence>